<evidence type="ECO:0000313" key="4">
    <source>
        <dbReference type="Proteomes" id="UP000297258"/>
    </source>
</evidence>
<dbReference type="PANTHER" id="PTHR46268">
    <property type="entry name" value="STRESS RESPONSE PROTEIN NHAX"/>
    <property type="match status" value="1"/>
</dbReference>
<sequence>MPTVHGGRSAWYVCRSEGVSMYRRILLPTDGSALSKEATAAGVHFARDRGAQIVAVHVIPELLDDQLEAWMHHDPHLVERRQALFDKFADDYLAFVAAKAAAFHVPCELRKVRAGEAAPGILKAAIDAKCDLIFMASHGWRNREAEMLGSETLKVLYLSKLPVLVYKPG</sequence>
<accession>A0A4Y9T2E0</accession>
<dbReference type="SUPFAM" id="SSF52402">
    <property type="entry name" value="Adenine nucleotide alpha hydrolases-like"/>
    <property type="match status" value="1"/>
</dbReference>
<reference evidence="3 4" key="1">
    <citation type="submission" date="2019-03" db="EMBL/GenBank/DDBJ databases">
        <title>Draft genome of Massilia hortus sp. nov., a novel bacterial species of the Oxalobacteraceae family.</title>
        <authorList>
            <person name="Peta V."/>
            <person name="Raths R."/>
            <person name="Bucking H."/>
        </authorList>
    </citation>
    <scope>NUCLEOTIDE SEQUENCE [LARGE SCALE GENOMIC DNA]</scope>
    <source>
        <strain evidence="3 4">ONC3</strain>
    </source>
</reference>
<gene>
    <name evidence="3" type="ORF">E4O92_06150</name>
</gene>
<dbReference type="Pfam" id="PF00582">
    <property type="entry name" value="Usp"/>
    <property type="match status" value="1"/>
</dbReference>
<keyword evidence="4" id="KW-1185">Reference proteome</keyword>
<dbReference type="CDD" id="cd00293">
    <property type="entry name" value="USP-like"/>
    <property type="match status" value="1"/>
</dbReference>
<dbReference type="AlphaFoldDB" id="A0A4Y9T2E0"/>
<dbReference type="InterPro" id="IPR014729">
    <property type="entry name" value="Rossmann-like_a/b/a_fold"/>
</dbReference>
<organism evidence="3 4">
    <name type="scientific">Massilia horti</name>
    <dbReference type="NCBI Taxonomy" id="2562153"/>
    <lineage>
        <taxon>Bacteria</taxon>
        <taxon>Pseudomonadati</taxon>
        <taxon>Pseudomonadota</taxon>
        <taxon>Betaproteobacteria</taxon>
        <taxon>Burkholderiales</taxon>
        <taxon>Oxalobacteraceae</taxon>
        <taxon>Telluria group</taxon>
        <taxon>Massilia</taxon>
    </lineage>
</organism>
<name>A0A4Y9T2E0_9BURK</name>
<dbReference type="EMBL" id="SPUM01000038">
    <property type="protein sequence ID" value="TFW33577.1"/>
    <property type="molecule type" value="Genomic_DNA"/>
</dbReference>
<evidence type="ECO:0000256" key="1">
    <source>
        <dbReference type="ARBA" id="ARBA00008791"/>
    </source>
</evidence>
<dbReference type="PRINTS" id="PR01438">
    <property type="entry name" value="UNVRSLSTRESS"/>
</dbReference>
<comment type="similarity">
    <text evidence="1">Belongs to the universal stress protein A family.</text>
</comment>
<dbReference type="InterPro" id="IPR006016">
    <property type="entry name" value="UspA"/>
</dbReference>
<protein>
    <submittedName>
        <fullName evidence="3">Universal stress protein</fullName>
    </submittedName>
</protein>
<feature type="domain" description="UspA" evidence="2">
    <location>
        <begin position="21"/>
        <end position="167"/>
    </location>
</feature>
<dbReference type="Proteomes" id="UP000297258">
    <property type="component" value="Unassembled WGS sequence"/>
</dbReference>
<dbReference type="Gene3D" id="3.40.50.620">
    <property type="entry name" value="HUPs"/>
    <property type="match status" value="1"/>
</dbReference>
<evidence type="ECO:0000313" key="3">
    <source>
        <dbReference type="EMBL" id="TFW33577.1"/>
    </source>
</evidence>
<evidence type="ECO:0000259" key="2">
    <source>
        <dbReference type="Pfam" id="PF00582"/>
    </source>
</evidence>
<dbReference type="OrthoDB" id="5295044at2"/>
<dbReference type="PANTHER" id="PTHR46268:SF15">
    <property type="entry name" value="UNIVERSAL STRESS PROTEIN HP_0031"/>
    <property type="match status" value="1"/>
</dbReference>
<proteinExistence type="inferred from homology"/>
<dbReference type="InterPro" id="IPR006015">
    <property type="entry name" value="Universal_stress_UspA"/>
</dbReference>
<comment type="caution">
    <text evidence="3">The sequence shown here is derived from an EMBL/GenBank/DDBJ whole genome shotgun (WGS) entry which is preliminary data.</text>
</comment>